<dbReference type="RefSeq" id="YP_009072479.1">
    <property type="nucleotide sequence ID" value="NC_025223.1"/>
</dbReference>
<evidence type="ECO:0000313" key="2">
    <source>
        <dbReference type="EMBL" id="AIP86883.1"/>
    </source>
</evidence>
<keyword evidence="2" id="KW-0496">Mitochondrion</keyword>
<accession>A0A089FNU0</accession>
<dbReference type="GeneID" id="20523530"/>
<evidence type="ECO:0000256" key="1">
    <source>
        <dbReference type="SAM" id="Phobius"/>
    </source>
</evidence>
<reference evidence="2" key="1">
    <citation type="submission" date="2014-08" db="EMBL/GenBank/DDBJ databases">
        <title>The complete mitochondrial genome of the leopard spider Pardosa laura (Araneae: Lycosidae).</title>
        <authorList>
            <person name="Pan H.C."/>
            <person name="Pan W.J."/>
        </authorList>
    </citation>
    <scope>NUCLEOTIDE SEQUENCE</scope>
</reference>
<geneLocation type="mitochondrion" evidence="2"/>
<keyword evidence="1" id="KW-1133">Transmembrane helix</keyword>
<feature type="transmembrane region" description="Helical" evidence="1">
    <location>
        <begin position="6"/>
        <end position="29"/>
    </location>
</feature>
<gene>
    <name evidence="2" type="primary">ATP8</name>
</gene>
<name>A0A089FNU0_9ARAC</name>
<proteinExistence type="predicted"/>
<keyword evidence="1" id="KW-0812">Transmembrane</keyword>
<dbReference type="AlphaFoldDB" id="A0A089FNU0"/>
<sequence>MPQLMPFYWVNSTMMILFIMISLLFLFFYKKMEMMNKLHCNNDKMDDSILSFNILW</sequence>
<protein>
    <submittedName>
        <fullName evidence="2">ATP synthase F0 subunit 8</fullName>
    </submittedName>
</protein>
<dbReference type="CTD" id="4509"/>
<dbReference type="EMBL" id="KM272948">
    <property type="protein sequence ID" value="AIP86883.1"/>
    <property type="molecule type" value="Genomic_DNA"/>
</dbReference>
<keyword evidence="1" id="KW-0472">Membrane</keyword>
<organism evidence="2">
    <name type="scientific">Pardosa laura</name>
    <dbReference type="NCBI Taxonomy" id="317849"/>
    <lineage>
        <taxon>Eukaryota</taxon>
        <taxon>Metazoa</taxon>
        <taxon>Ecdysozoa</taxon>
        <taxon>Arthropoda</taxon>
        <taxon>Chelicerata</taxon>
        <taxon>Arachnida</taxon>
        <taxon>Araneae</taxon>
        <taxon>Araneomorphae</taxon>
        <taxon>Entelegynae</taxon>
        <taxon>Lycosoidea</taxon>
        <taxon>Lycosidae</taxon>
        <taxon>Pardosa</taxon>
    </lineage>
</organism>